<evidence type="ECO:0000313" key="2">
    <source>
        <dbReference type="Proteomes" id="UP001249291"/>
    </source>
</evidence>
<accession>A0ABU1HYA6</accession>
<reference evidence="1 2" key="1">
    <citation type="submission" date="2023-08" db="EMBL/GenBank/DDBJ databases">
        <title>Functional and genomic diversity of the sorghum phyllosphere microbiome.</title>
        <authorList>
            <person name="Shade A."/>
        </authorList>
    </citation>
    <scope>NUCLEOTIDE SEQUENCE [LARGE SCALE GENOMIC DNA]</scope>
    <source>
        <strain evidence="1 2">SORGH_AS_0445</strain>
    </source>
</reference>
<sequence>MNKRSLTPGEVRRALAAIDKGHELEGKQLSARDLDRAQRILAGKLSPEEARAELKEALTEAIEDERRHVEAMGWTDAAPARALARHLTAVLGPTLVSTLAGSKELRAATGWRSPDGPLPSADASLRLECAYDAWQKVSAIEGVDVARAWFIGGNPWLGDDSPIAAIREGRFEEVANAARACVDDSFSG</sequence>
<evidence type="ECO:0000313" key="1">
    <source>
        <dbReference type="EMBL" id="MDR6144105.1"/>
    </source>
</evidence>
<dbReference type="RefSeq" id="WP_309693984.1">
    <property type="nucleotide sequence ID" value="NZ_JAVIZQ010000001.1"/>
</dbReference>
<comment type="caution">
    <text evidence="1">The sequence shown here is derived from an EMBL/GenBank/DDBJ whole genome shotgun (WGS) entry which is preliminary data.</text>
</comment>
<evidence type="ECO:0008006" key="3">
    <source>
        <dbReference type="Google" id="ProtNLM"/>
    </source>
</evidence>
<proteinExistence type="predicted"/>
<dbReference type="Proteomes" id="UP001249291">
    <property type="component" value="Unassembled WGS sequence"/>
</dbReference>
<dbReference type="EMBL" id="JAVIZQ010000001">
    <property type="protein sequence ID" value="MDR6144105.1"/>
    <property type="molecule type" value="Genomic_DNA"/>
</dbReference>
<name>A0ABU1HYA6_9MICO</name>
<keyword evidence="2" id="KW-1185">Reference proteome</keyword>
<dbReference type="CDD" id="cd11586">
    <property type="entry name" value="VbhA_like"/>
    <property type="match status" value="1"/>
</dbReference>
<dbReference type="InterPro" id="IPR033788">
    <property type="entry name" value="VbhA-like"/>
</dbReference>
<gene>
    <name evidence="1" type="ORF">QE375_003659</name>
</gene>
<protein>
    <recommendedName>
        <fullName evidence="3">Antitoxin Xre/MbcA/ParS-like toxin-binding domain-containing protein</fullName>
    </recommendedName>
</protein>
<organism evidence="1 2">
    <name type="scientific">Microbacterium foliorum</name>
    <dbReference type="NCBI Taxonomy" id="104336"/>
    <lineage>
        <taxon>Bacteria</taxon>
        <taxon>Bacillati</taxon>
        <taxon>Actinomycetota</taxon>
        <taxon>Actinomycetes</taxon>
        <taxon>Micrococcales</taxon>
        <taxon>Microbacteriaceae</taxon>
        <taxon>Microbacterium</taxon>
    </lineage>
</organism>